<evidence type="ECO:0000256" key="5">
    <source>
        <dbReference type="SAM" id="SignalP"/>
    </source>
</evidence>
<protein>
    <submittedName>
        <fullName evidence="8">Oxalate decarboxylase</fullName>
    </submittedName>
</protein>
<feature type="domain" description="Cupin type-1" evidence="6">
    <location>
        <begin position="92"/>
        <end position="235"/>
    </location>
</feature>
<organism evidence="8">
    <name type="scientific">Dissoconium aciculare CBS 342.82</name>
    <dbReference type="NCBI Taxonomy" id="1314786"/>
    <lineage>
        <taxon>Eukaryota</taxon>
        <taxon>Fungi</taxon>
        <taxon>Dikarya</taxon>
        <taxon>Ascomycota</taxon>
        <taxon>Pezizomycotina</taxon>
        <taxon>Dothideomycetes</taxon>
        <taxon>Dothideomycetidae</taxon>
        <taxon>Mycosphaerellales</taxon>
        <taxon>Dissoconiaceae</taxon>
        <taxon>Dissoconium</taxon>
    </lineage>
</organism>
<dbReference type="Proteomes" id="UP000504637">
    <property type="component" value="Unplaced"/>
</dbReference>
<dbReference type="GO" id="GO:0033609">
    <property type="term" value="P:oxalate metabolic process"/>
    <property type="evidence" value="ECO:0007669"/>
    <property type="project" value="InterPro"/>
</dbReference>
<feature type="binding site" evidence="3">
    <location>
        <position position="365"/>
    </location>
    <ligand>
        <name>Mn(2+)</name>
        <dbReference type="ChEBI" id="CHEBI:29035"/>
        <label>2</label>
    </ligand>
</feature>
<keyword evidence="7" id="KW-1185">Reference proteome</keyword>
<dbReference type="PANTHER" id="PTHR35848">
    <property type="entry name" value="OXALATE-BINDING PROTEIN"/>
    <property type="match status" value="1"/>
</dbReference>
<gene>
    <name evidence="8" type="ORF">K489DRAFT_361388</name>
</gene>
<dbReference type="InterPro" id="IPR017774">
    <property type="entry name" value="Bicupin_oxalate_deCO2ase/Oxase"/>
</dbReference>
<evidence type="ECO:0000256" key="1">
    <source>
        <dbReference type="ARBA" id="ARBA00022723"/>
    </source>
</evidence>
<feature type="binding site" evidence="3">
    <location>
        <position position="319"/>
    </location>
    <ligand>
        <name>Mn(2+)</name>
        <dbReference type="ChEBI" id="CHEBI:29035"/>
        <label>2</label>
    </ligand>
</feature>
<feature type="binding site" evidence="3">
    <location>
        <position position="137"/>
    </location>
    <ligand>
        <name>Mn(2+)</name>
        <dbReference type="ChEBI" id="CHEBI:29035"/>
        <label>1</label>
    </ligand>
</feature>
<feature type="chain" id="PRO_5026744990" evidence="5">
    <location>
        <begin position="20"/>
        <end position="430"/>
    </location>
</feature>
<dbReference type="SUPFAM" id="SSF51182">
    <property type="entry name" value="RmlC-like cupins"/>
    <property type="match status" value="1"/>
</dbReference>
<feature type="binding site" evidence="3">
    <location>
        <position position="326"/>
    </location>
    <ligand>
        <name>Mn(2+)</name>
        <dbReference type="ChEBI" id="CHEBI:29035"/>
        <label>2</label>
    </ligand>
</feature>
<keyword evidence="1 3" id="KW-0479">Metal-binding</keyword>
<accession>A0A6J3LYU5</accession>
<keyword evidence="5" id="KW-0732">Signal</keyword>
<evidence type="ECO:0000259" key="6">
    <source>
        <dbReference type="SMART" id="SM00835"/>
    </source>
</evidence>
<sequence length="430" mass="46654">MKSFILTCCALALAEAVSASPVASPALPSKPQSKHLRYERTVSGSFADGQPDNGKGKGGPLLGGTNKYLDKTNPANLGQEPTDSGSVVNLKWSFSDSKTRLLNGGWTRQQVVTDLPASHDIAAAQQHLKKGAIREMHWHRVSEWGYVYAGRILFTGVDEHGRNQASVLHPGDIWYIPKGGAHSVQGLDDENEFLLAFDDGNFDSAGTTFMVDDWIAHTPKDIILRNFGLPANSTAFDKVPSPNPYITNATVGDITIDSPFGSLEDSTDSWVYYGSKVAPTHEIPGGGNVRIIDSHNFPIAKTIATSIVTLKPGALRELHWHPNAEEWLFFSQGTARVSVFMGGAAARTFDFTAGDTAVMPDNSGHYVENTGDEDLVWIELYKSDRVADISLTQWLALTPVELVSQILKVDASVVANLKKEKQLILPAVSN</sequence>
<evidence type="ECO:0000256" key="4">
    <source>
        <dbReference type="SAM" id="MobiDB-lite"/>
    </source>
</evidence>
<name>A0A6J3LYU5_9PEZI</name>
<feature type="binding site" evidence="3">
    <location>
        <position position="143"/>
    </location>
    <ligand>
        <name>Mn(2+)</name>
        <dbReference type="ChEBI" id="CHEBI:29035"/>
        <label>1</label>
    </ligand>
</feature>
<evidence type="ECO:0000313" key="8">
    <source>
        <dbReference type="RefSeq" id="XP_033457854.1"/>
    </source>
</evidence>
<feature type="domain" description="Cupin type-1" evidence="6">
    <location>
        <begin position="281"/>
        <end position="415"/>
    </location>
</feature>
<reference evidence="8" key="2">
    <citation type="submission" date="2020-04" db="EMBL/GenBank/DDBJ databases">
        <authorList>
            <consortium name="NCBI Genome Project"/>
        </authorList>
    </citation>
    <scope>NUCLEOTIDE SEQUENCE</scope>
    <source>
        <strain evidence="8">CBS 342.82</strain>
    </source>
</reference>
<dbReference type="InterPro" id="IPR006045">
    <property type="entry name" value="Cupin_1"/>
</dbReference>
<feature type="signal peptide" evidence="5">
    <location>
        <begin position="1"/>
        <end position="19"/>
    </location>
</feature>
<feature type="active site" description="Proton donor" evidence="2">
    <location>
        <position position="379"/>
    </location>
</feature>
<dbReference type="CDD" id="cd20305">
    <property type="entry name" value="cupin_OxDC_C"/>
    <property type="match status" value="1"/>
</dbReference>
<evidence type="ECO:0000256" key="3">
    <source>
        <dbReference type="PIRSR" id="PIRSR617774-2"/>
    </source>
</evidence>
<dbReference type="InterPro" id="IPR011051">
    <property type="entry name" value="RmlC_Cupin_sf"/>
</dbReference>
<dbReference type="InterPro" id="IPR051610">
    <property type="entry name" value="GPI/OXD"/>
</dbReference>
<comment type="cofactor">
    <cofactor evidence="3">
        <name>Mn(2+)</name>
        <dbReference type="ChEBI" id="CHEBI:29035"/>
    </cofactor>
    <text evidence="3">Binds 2 manganese ions per subunit.</text>
</comment>
<dbReference type="Gene3D" id="2.60.120.10">
    <property type="entry name" value="Jelly Rolls"/>
    <property type="match status" value="2"/>
</dbReference>
<feature type="binding site" evidence="3">
    <location>
        <position position="321"/>
    </location>
    <ligand>
        <name>Mn(2+)</name>
        <dbReference type="ChEBI" id="CHEBI:29035"/>
        <label>2</label>
    </ligand>
</feature>
<dbReference type="AlphaFoldDB" id="A0A6J3LYU5"/>
<keyword evidence="3" id="KW-0464">Manganese</keyword>
<feature type="region of interest" description="Disordered" evidence="4">
    <location>
        <begin position="44"/>
        <end position="85"/>
    </location>
</feature>
<reference evidence="8" key="3">
    <citation type="submission" date="2025-08" db="UniProtKB">
        <authorList>
            <consortium name="RefSeq"/>
        </authorList>
    </citation>
    <scope>IDENTIFICATION</scope>
    <source>
        <strain evidence="8">CBS 342.82</strain>
    </source>
</reference>
<dbReference type="OrthoDB" id="10263073at2759"/>
<feature type="compositionally biased region" description="Polar residues" evidence="4">
    <location>
        <begin position="73"/>
        <end position="85"/>
    </location>
</feature>
<dbReference type="Pfam" id="PF00190">
    <property type="entry name" value="Cupin_1"/>
    <property type="match status" value="2"/>
</dbReference>
<reference evidence="8" key="1">
    <citation type="submission" date="2020-01" db="EMBL/GenBank/DDBJ databases">
        <authorList>
            <consortium name="DOE Joint Genome Institute"/>
            <person name="Haridas S."/>
            <person name="Albert R."/>
            <person name="Binder M."/>
            <person name="Bloem J."/>
            <person name="Labutti K."/>
            <person name="Salamov A."/>
            <person name="Andreopoulos B."/>
            <person name="Baker S.E."/>
            <person name="Barry K."/>
            <person name="Bills G."/>
            <person name="Bluhm B.H."/>
            <person name="Cannon C."/>
            <person name="Castanera R."/>
            <person name="Culley D.E."/>
            <person name="Daum C."/>
            <person name="Ezra D."/>
            <person name="Gonzalez J.B."/>
            <person name="Henrissat B."/>
            <person name="Kuo A."/>
            <person name="Liang C."/>
            <person name="Lipzen A."/>
            <person name="Lutzoni F."/>
            <person name="Magnuson J."/>
            <person name="Mondo S."/>
            <person name="Nolan M."/>
            <person name="Ohm R."/>
            <person name="Pangilinan J."/>
            <person name="Park H.-J."/>
            <person name="Ramirez L."/>
            <person name="Alfaro M."/>
            <person name="Sun H."/>
            <person name="Tritt A."/>
            <person name="Yoshinaga Y."/>
            <person name="Zwiers L.-H."/>
            <person name="Turgeon B.G."/>
            <person name="Goodwin S.B."/>
            <person name="Spatafora J.W."/>
            <person name="Crous P.W."/>
            <person name="Grigoriev I.V."/>
        </authorList>
    </citation>
    <scope>NUCLEOTIDE SEQUENCE</scope>
    <source>
        <strain evidence="8">CBS 342.82</strain>
    </source>
</reference>
<feature type="binding site" evidence="3">
    <location>
        <position position="139"/>
    </location>
    <ligand>
        <name>Mn(2+)</name>
        <dbReference type="ChEBI" id="CHEBI:29035"/>
        <label>1</label>
    </ligand>
</feature>
<dbReference type="InterPro" id="IPR014710">
    <property type="entry name" value="RmlC-like_jellyroll"/>
</dbReference>
<dbReference type="GeneID" id="54360434"/>
<dbReference type="RefSeq" id="XP_033457854.1">
    <property type="nucleotide sequence ID" value="XM_033602634.1"/>
</dbReference>
<proteinExistence type="predicted"/>
<evidence type="ECO:0000256" key="2">
    <source>
        <dbReference type="PIRSR" id="PIRSR617774-1"/>
    </source>
</evidence>
<evidence type="ECO:0000313" key="7">
    <source>
        <dbReference type="Proteomes" id="UP000504637"/>
    </source>
</evidence>
<dbReference type="SMART" id="SM00835">
    <property type="entry name" value="Cupin_1"/>
    <property type="match status" value="2"/>
</dbReference>
<dbReference type="NCBIfam" id="TIGR03404">
    <property type="entry name" value="bicupin_oxalic"/>
    <property type="match status" value="1"/>
</dbReference>
<dbReference type="GO" id="GO:0046872">
    <property type="term" value="F:metal ion binding"/>
    <property type="evidence" value="ECO:0007669"/>
    <property type="project" value="UniProtKB-KW"/>
</dbReference>
<dbReference type="PANTHER" id="PTHR35848:SF9">
    <property type="entry name" value="SLL1358 PROTEIN"/>
    <property type="match status" value="1"/>
</dbReference>
<feature type="binding site" evidence="3">
    <location>
        <position position="182"/>
    </location>
    <ligand>
        <name>Mn(2+)</name>
        <dbReference type="ChEBI" id="CHEBI:29035"/>
        <label>1</label>
    </ligand>
</feature>